<proteinExistence type="predicted"/>
<keyword evidence="2" id="KW-1185">Reference proteome</keyword>
<reference evidence="1 2" key="1">
    <citation type="journal article" date="2024" name="J. Plant Pathol.">
        <title>Sequence and assembly of the genome of Seiridium unicorne, isolate CBS 538.82, causal agent of cypress canker disease.</title>
        <authorList>
            <person name="Scali E."/>
            <person name="Rocca G.D."/>
            <person name="Danti R."/>
            <person name="Garbelotto M."/>
            <person name="Barberini S."/>
            <person name="Baroncelli R."/>
            <person name="Emiliani G."/>
        </authorList>
    </citation>
    <scope>NUCLEOTIDE SEQUENCE [LARGE SCALE GENOMIC DNA]</scope>
    <source>
        <strain evidence="1 2">BM-138-508</strain>
    </source>
</reference>
<protein>
    <submittedName>
        <fullName evidence="1">Uncharacterized protein</fullName>
    </submittedName>
</protein>
<gene>
    <name evidence="1" type="ORF">SUNI508_06659</name>
</gene>
<dbReference type="EMBL" id="JARVKF010000257">
    <property type="protein sequence ID" value="KAK9420131.1"/>
    <property type="molecule type" value="Genomic_DNA"/>
</dbReference>
<evidence type="ECO:0000313" key="2">
    <source>
        <dbReference type="Proteomes" id="UP001408356"/>
    </source>
</evidence>
<name>A0ABR2V0U5_9PEZI</name>
<evidence type="ECO:0000313" key="1">
    <source>
        <dbReference type="EMBL" id="KAK9420131.1"/>
    </source>
</evidence>
<comment type="caution">
    <text evidence="1">The sequence shown here is derived from an EMBL/GenBank/DDBJ whole genome shotgun (WGS) entry which is preliminary data.</text>
</comment>
<organism evidence="1 2">
    <name type="scientific">Seiridium unicorne</name>
    <dbReference type="NCBI Taxonomy" id="138068"/>
    <lineage>
        <taxon>Eukaryota</taxon>
        <taxon>Fungi</taxon>
        <taxon>Dikarya</taxon>
        <taxon>Ascomycota</taxon>
        <taxon>Pezizomycotina</taxon>
        <taxon>Sordariomycetes</taxon>
        <taxon>Xylariomycetidae</taxon>
        <taxon>Amphisphaeriales</taxon>
        <taxon>Sporocadaceae</taxon>
        <taxon>Seiridium</taxon>
    </lineage>
</organism>
<accession>A0ABR2V0U5</accession>
<dbReference type="Proteomes" id="UP001408356">
    <property type="component" value="Unassembled WGS sequence"/>
</dbReference>
<sequence length="281" mass="31414">MRSPSSVPIHRYVYHFESFIRKNAFNTQCPSYATEIRLLLGTETATDSHLVQAMLAVGALEASRSSAIKPADMSDHRSDVYSALISIKDPSYVDDTATGTIRVRIGDLFRRFDAEDVSKKASVLALEGHNLQRTLKIWRGMNLELLDAPAAFPVPYSKDHTGLLASAFFPAINIYLSGVYDYSAISWKNCGIDVPIIFREDVQGHVTTILRSTSLAWKRTNISHLLYLFPLRVAGARCKDKWHRDQIVALLRGVGTTFVVAQSFEMELSMLWGQDNNVTSV</sequence>